<dbReference type="AlphaFoldDB" id="A0AAW0ZDT4"/>
<evidence type="ECO:0008006" key="4">
    <source>
        <dbReference type="Google" id="ProtNLM"/>
    </source>
</evidence>
<feature type="compositionally biased region" description="Low complexity" evidence="1">
    <location>
        <begin position="110"/>
        <end position="126"/>
    </location>
</feature>
<dbReference type="GO" id="GO:0016358">
    <property type="term" value="P:dendrite development"/>
    <property type="evidence" value="ECO:0007669"/>
    <property type="project" value="TreeGrafter"/>
</dbReference>
<organism evidence="2 3">
    <name type="scientific">Tetragonisca angustula</name>
    <dbReference type="NCBI Taxonomy" id="166442"/>
    <lineage>
        <taxon>Eukaryota</taxon>
        <taxon>Metazoa</taxon>
        <taxon>Ecdysozoa</taxon>
        <taxon>Arthropoda</taxon>
        <taxon>Hexapoda</taxon>
        <taxon>Insecta</taxon>
        <taxon>Pterygota</taxon>
        <taxon>Neoptera</taxon>
        <taxon>Endopterygota</taxon>
        <taxon>Hymenoptera</taxon>
        <taxon>Apocrita</taxon>
        <taxon>Aculeata</taxon>
        <taxon>Apoidea</taxon>
        <taxon>Anthophila</taxon>
        <taxon>Apidae</taxon>
        <taxon>Tetragonisca</taxon>
    </lineage>
</organism>
<dbReference type="GO" id="GO:0003779">
    <property type="term" value="F:actin binding"/>
    <property type="evidence" value="ECO:0007669"/>
    <property type="project" value="TreeGrafter"/>
</dbReference>
<dbReference type="GO" id="GO:0005875">
    <property type="term" value="C:microtubule associated complex"/>
    <property type="evidence" value="ECO:0007669"/>
    <property type="project" value="TreeGrafter"/>
</dbReference>
<feature type="compositionally biased region" description="Basic and acidic residues" evidence="1">
    <location>
        <begin position="504"/>
        <end position="513"/>
    </location>
</feature>
<dbReference type="PANTHER" id="PTHR13843:SF12">
    <property type="entry name" value="ATPASE F1_V1_A1 COMPLEX ALPHA_BETA SUBUNIT NUCLEOTIDE-BINDING DOMAIN-CONTAINING PROTEIN"/>
    <property type="match status" value="1"/>
</dbReference>
<reference evidence="2 3" key="1">
    <citation type="submission" date="2024-05" db="EMBL/GenBank/DDBJ databases">
        <title>The nuclear and mitochondrial genome assemblies of Tetragonisca angustula (Apidae: Meliponini), a tiny yet remarkable pollinator in the Neotropics.</title>
        <authorList>
            <person name="Ferrari R."/>
            <person name="Ricardo P.C."/>
            <person name="Dias F.C."/>
            <person name="Araujo N.S."/>
            <person name="Soares D.O."/>
            <person name="Zhou Q.-S."/>
            <person name="Zhu C.-D."/>
            <person name="Coutinho L."/>
            <person name="Airas M.C."/>
            <person name="Batista T.M."/>
        </authorList>
    </citation>
    <scope>NUCLEOTIDE SEQUENCE [LARGE SCALE GENOMIC DNA]</scope>
    <source>
        <strain evidence="2">ASF017062</strain>
        <tissue evidence="2">Abdomen</tissue>
    </source>
</reference>
<feature type="compositionally biased region" description="Polar residues" evidence="1">
    <location>
        <begin position="44"/>
        <end position="56"/>
    </location>
</feature>
<feature type="region of interest" description="Disordered" evidence="1">
    <location>
        <begin position="451"/>
        <end position="652"/>
    </location>
</feature>
<evidence type="ECO:0000313" key="2">
    <source>
        <dbReference type="EMBL" id="KAK9295697.1"/>
    </source>
</evidence>
<accession>A0AAW0ZDT4</accession>
<feature type="compositionally biased region" description="Pro residues" evidence="1">
    <location>
        <begin position="629"/>
        <end position="640"/>
    </location>
</feature>
<dbReference type="InterPro" id="IPR026074">
    <property type="entry name" value="MAP1"/>
</dbReference>
<feature type="compositionally biased region" description="Low complexity" evidence="1">
    <location>
        <begin position="465"/>
        <end position="503"/>
    </location>
</feature>
<dbReference type="GO" id="GO:0043025">
    <property type="term" value="C:neuronal cell body"/>
    <property type="evidence" value="ECO:0007669"/>
    <property type="project" value="TreeGrafter"/>
</dbReference>
<dbReference type="Proteomes" id="UP001432146">
    <property type="component" value="Unassembled WGS sequence"/>
</dbReference>
<feature type="region of interest" description="Disordered" evidence="1">
    <location>
        <begin position="1"/>
        <end position="126"/>
    </location>
</feature>
<dbReference type="GO" id="GO:0030425">
    <property type="term" value="C:dendrite"/>
    <property type="evidence" value="ECO:0007669"/>
    <property type="project" value="TreeGrafter"/>
</dbReference>
<evidence type="ECO:0000313" key="3">
    <source>
        <dbReference type="Proteomes" id="UP001432146"/>
    </source>
</evidence>
<dbReference type="GO" id="GO:0008017">
    <property type="term" value="F:microtubule binding"/>
    <property type="evidence" value="ECO:0007669"/>
    <property type="project" value="InterPro"/>
</dbReference>
<dbReference type="GO" id="GO:0007409">
    <property type="term" value="P:axonogenesis"/>
    <property type="evidence" value="ECO:0007669"/>
    <property type="project" value="TreeGrafter"/>
</dbReference>
<dbReference type="GO" id="GO:0005829">
    <property type="term" value="C:cytosol"/>
    <property type="evidence" value="ECO:0007669"/>
    <property type="project" value="TreeGrafter"/>
</dbReference>
<dbReference type="GO" id="GO:0000226">
    <property type="term" value="P:microtubule cytoskeleton organization"/>
    <property type="evidence" value="ECO:0007669"/>
    <property type="project" value="InterPro"/>
</dbReference>
<dbReference type="GO" id="GO:0005874">
    <property type="term" value="C:microtubule"/>
    <property type="evidence" value="ECO:0007669"/>
    <property type="project" value="InterPro"/>
</dbReference>
<feature type="compositionally biased region" description="Low complexity" evidence="1">
    <location>
        <begin position="17"/>
        <end position="38"/>
    </location>
</feature>
<dbReference type="GO" id="GO:0031114">
    <property type="term" value="P:regulation of microtubule depolymerization"/>
    <property type="evidence" value="ECO:0007669"/>
    <property type="project" value="TreeGrafter"/>
</dbReference>
<dbReference type="EMBL" id="JAWNGG020000245">
    <property type="protein sequence ID" value="KAK9295697.1"/>
    <property type="molecule type" value="Genomic_DNA"/>
</dbReference>
<feature type="compositionally biased region" description="Low complexity" evidence="1">
    <location>
        <begin position="70"/>
        <end position="103"/>
    </location>
</feature>
<feature type="compositionally biased region" description="Basic and acidic residues" evidence="1">
    <location>
        <begin position="561"/>
        <end position="571"/>
    </location>
</feature>
<proteinExistence type="predicted"/>
<protein>
    <recommendedName>
        <fullName evidence="4">Nucleolar protein 4</fullName>
    </recommendedName>
</protein>
<sequence length="779" mass="82276">MASATMGLRRRVPVNNSPTPSGQSASAGGSSSSGTSGSKRSRTENNNSPSHGNLNSMHRDEPPAKKSRGTSTNATKSSSSSSNSTSPETSPSSKSRGGSVSRSNAQSGKTSAATSSVSSATSDAVSNSGVLVSNNWQTSSNMSDVSTYASVAGLSMGSSPTGGLCAGSLSMTTPIPYMSSSMATFVGNATNLGKSSSVSYLDISNMTGGSLSSSAGLNAGYVGNGNAGNAIDSKNGGVPMPFPGMTTAGVNGAGAGGYAGMQKGQPENAGLPKKFQSDGMFNAYQPWVIKTYGDLAKTKTITIKKYARILRTLRGEEVNSAENSKFRFWVKSKGFHIGQPEGYDAKPADRIIGRHAVTSPGLDPPLYVPTQLPHNKTLNGAEGTVPPGRVYKKVAIVENFFDIIHAVHVDLEGRPGKHAGQKRTYRTITETYAFLPREAVTRFLLGCTECQRRPRTPSPTNLSNQPQPTSATPLTTSTLTSTATPLSPNTLTTASTTSVQSSPKLREGNHNGEGKPLYSYRHQRHQKGSSGNNAVSTSSTTTTTTTTTSSSSTTTTTSTPEKADKEKEEKYNPLSITNLLKKEPVAGSFLPSADSLPDSRRTPESDRASSRSSASSKRKRMLPEGRTPSPQPSQPLPRPWSPGLDPKNTPIDYSLPITTSYLKHQQRLLQQQAEKNKAAAIKETELEQKVAAAILPPDEIVDTAERDRYSPATGLIDTNLNLLATIQHLHCQVMLALTERLRPSITMPNPLVLPTAANVLTNGMMIGSEVSVQTGENRT</sequence>
<dbReference type="GO" id="GO:0045202">
    <property type="term" value="C:synapse"/>
    <property type="evidence" value="ECO:0007669"/>
    <property type="project" value="TreeGrafter"/>
</dbReference>
<keyword evidence="3" id="KW-1185">Reference proteome</keyword>
<evidence type="ECO:0000256" key="1">
    <source>
        <dbReference type="SAM" id="MobiDB-lite"/>
    </source>
</evidence>
<gene>
    <name evidence="2" type="ORF">QLX08_010065</name>
</gene>
<dbReference type="PANTHER" id="PTHR13843">
    <property type="entry name" value="MICROTUBULE-ASSOCIATED PROTEIN"/>
    <property type="match status" value="1"/>
</dbReference>
<comment type="caution">
    <text evidence="2">The sequence shown here is derived from an EMBL/GenBank/DDBJ whole genome shotgun (WGS) entry which is preliminary data.</text>
</comment>
<name>A0AAW0ZDT4_9HYME</name>
<feature type="compositionally biased region" description="Basic and acidic residues" evidence="1">
    <location>
        <begin position="597"/>
        <end position="609"/>
    </location>
</feature>
<feature type="compositionally biased region" description="Low complexity" evidence="1">
    <location>
        <begin position="536"/>
        <end position="559"/>
    </location>
</feature>